<keyword evidence="4" id="KW-1185">Reference proteome</keyword>
<dbReference type="EMBL" id="VWXX01000003">
    <property type="protein sequence ID" value="KAA6187075.1"/>
    <property type="molecule type" value="Genomic_DNA"/>
</dbReference>
<dbReference type="SUPFAM" id="SSF159501">
    <property type="entry name" value="EreA/ChaN-like"/>
    <property type="match status" value="1"/>
</dbReference>
<evidence type="ECO:0000259" key="2">
    <source>
        <dbReference type="SMART" id="SM00228"/>
    </source>
</evidence>
<evidence type="ECO:0000313" key="3">
    <source>
        <dbReference type="EMBL" id="KAA6187075.1"/>
    </source>
</evidence>
<evidence type="ECO:0000313" key="4">
    <source>
        <dbReference type="Proteomes" id="UP000322981"/>
    </source>
</evidence>
<accession>A0A5M8FTE9</accession>
<gene>
    <name evidence="3" type="ORF">F2Q65_03525</name>
</gene>
<dbReference type="Pfam" id="PF13180">
    <property type="entry name" value="PDZ_2"/>
    <property type="match status" value="1"/>
</dbReference>
<feature type="domain" description="PDZ" evidence="2">
    <location>
        <begin position="299"/>
        <end position="371"/>
    </location>
</feature>
<dbReference type="Gene3D" id="3.40.50.11550">
    <property type="match status" value="1"/>
</dbReference>
<reference evidence="3 4" key="1">
    <citation type="submission" date="2019-09" db="EMBL/GenBank/DDBJ databases">
        <title>Whole-genome sequence of the purple sulfur bacterium Thiohalocapsa marina DSM 19078.</title>
        <authorList>
            <person name="Kyndt J.A."/>
            <person name="Meyer T.E."/>
        </authorList>
    </citation>
    <scope>NUCLEOTIDE SEQUENCE [LARGE SCALE GENOMIC DNA]</scope>
    <source>
        <strain evidence="3 4">DSM 19078</strain>
    </source>
</reference>
<dbReference type="OrthoDB" id="9795827at2"/>
<dbReference type="InterPro" id="IPR007314">
    <property type="entry name" value="Cofac_haem-bd_dom"/>
</dbReference>
<dbReference type="InterPro" id="IPR001478">
    <property type="entry name" value="PDZ"/>
</dbReference>
<dbReference type="SMART" id="SM00228">
    <property type="entry name" value="PDZ"/>
    <property type="match status" value="1"/>
</dbReference>
<dbReference type="InterPro" id="IPR036034">
    <property type="entry name" value="PDZ_sf"/>
</dbReference>
<dbReference type="AlphaFoldDB" id="A0A5M8FTE9"/>
<comment type="caution">
    <text evidence="3">The sequence shown here is derived from an EMBL/GenBank/DDBJ whole genome shotgun (WGS) entry which is preliminary data.</text>
</comment>
<name>A0A5M8FTE9_9GAMM</name>
<dbReference type="SUPFAM" id="SSF50156">
    <property type="entry name" value="PDZ domain-like"/>
    <property type="match status" value="1"/>
</dbReference>
<evidence type="ECO:0000256" key="1">
    <source>
        <dbReference type="SAM" id="MobiDB-lite"/>
    </source>
</evidence>
<organism evidence="3 4">
    <name type="scientific">Thiohalocapsa marina</name>
    <dbReference type="NCBI Taxonomy" id="424902"/>
    <lineage>
        <taxon>Bacteria</taxon>
        <taxon>Pseudomonadati</taxon>
        <taxon>Pseudomonadota</taxon>
        <taxon>Gammaproteobacteria</taxon>
        <taxon>Chromatiales</taxon>
        <taxon>Chromatiaceae</taxon>
        <taxon>Thiohalocapsa</taxon>
    </lineage>
</organism>
<protein>
    <submittedName>
        <fullName evidence="3">PDZ domain-containing protein</fullName>
    </submittedName>
</protein>
<sequence>MPALADDAEPATAPAESTPPAAAAPADQADQADALPSPQTAVIDSATITGLDALLERIADRRVVFVGESHDAYEDHLNQLAIIQGLHQRGKAVGIGMEFFQQPFQPYLDAYVAGELDEAELLRQTEYFERWRFDYRLYRPILRYAREHGLPLVALNIEREITEKVGDGGIDALTEAERARIPAEIDRDDVHYRGRIKAVFDMHPKDDDAAFERFLDVQLLWDEGMAERAADWLQGNPDKTLVVLAGVGHVEYGHGIPSRVTRRVDVPAVTVVSGAGRPFDPAMADFVLYPSQVDLPRTGLLGVMLETEPDGEGLGVQAFAETSGAKDAGVKQGDRIVRVGDSPIASYADIRIALMDSRPGQRLPVEIRRQSLLGGTELLRFEVELH</sequence>
<dbReference type="Proteomes" id="UP000322981">
    <property type="component" value="Unassembled WGS sequence"/>
</dbReference>
<dbReference type="Pfam" id="PF04187">
    <property type="entry name" value="Cofac_haem_bdg"/>
    <property type="match status" value="1"/>
</dbReference>
<dbReference type="CDD" id="cd14727">
    <property type="entry name" value="ChanN-like"/>
    <property type="match status" value="1"/>
</dbReference>
<dbReference type="Gene3D" id="2.30.42.10">
    <property type="match status" value="1"/>
</dbReference>
<feature type="region of interest" description="Disordered" evidence="1">
    <location>
        <begin position="1"/>
        <end position="37"/>
    </location>
</feature>
<proteinExistence type="predicted"/>